<dbReference type="PANTHER" id="PTHR42980">
    <property type="entry name" value="2-OXOISOVALERATE DEHYDROGENASE SUBUNIT BETA-RELATED"/>
    <property type="match status" value="1"/>
</dbReference>
<dbReference type="EMBL" id="JAFITR010000053">
    <property type="protein sequence ID" value="MBN4067026.1"/>
    <property type="molecule type" value="Genomic_DNA"/>
</dbReference>
<dbReference type="Gene3D" id="3.40.50.970">
    <property type="match status" value="2"/>
</dbReference>
<dbReference type="InterPro" id="IPR009014">
    <property type="entry name" value="Transketo_C/PFOR_II"/>
</dbReference>
<reference evidence="7 8" key="1">
    <citation type="submission" date="2021-02" db="EMBL/GenBank/DDBJ databases">
        <title>Activity-based single-cell genomes from oceanic crustal fluid captures similar information to metagenomic and metatranscriptomic surveys with orders of magnitude less sampling.</title>
        <authorList>
            <person name="D'Angelo T.S."/>
            <person name="Orcutt B.N."/>
        </authorList>
    </citation>
    <scope>NUCLEOTIDE SEQUENCE [LARGE SCALE GENOMIC DNA]</scope>
    <source>
        <strain evidence="7">AH-315-G07</strain>
    </source>
</reference>
<comment type="caution">
    <text evidence="7">The sequence shown here is derived from an EMBL/GenBank/DDBJ whole genome shotgun (WGS) entry which is preliminary data.</text>
</comment>
<organism evidence="7 8">
    <name type="scientific">Simkania negevensis</name>
    <dbReference type="NCBI Taxonomy" id="83561"/>
    <lineage>
        <taxon>Bacteria</taxon>
        <taxon>Pseudomonadati</taxon>
        <taxon>Chlamydiota</taxon>
        <taxon>Chlamydiia</taxon>
        <taxon>Parachlamydiales</taxon>
        <taxon>Simkaniaceae</taxon>
        <taxon>Simkania</taxon>
    </lineage>
</organism>
<sequence length="683" mass="75215">MRLMTMTKGLAKKKTESKHELLEVFRLVYEARYTDEKTATLVKQNKGGTFQLSAKGHELVGVVCARQLRAGHDWALPYYRDQPFVIGLGADLKELFGAFMARETENHSAGRMMPYHFSHKKLRIPCQSSAVGSQMLQAAGIAHAAKLSGSDEVVYVSFGDGATSQGDFHEALNYSALHLLPVIFVIQDNGWAISVPIEEQTAGGSILPIVKGYPDTAVFDVDGGSYSELCQAMQDAVKRGRDQLGPSVIVAKVPRLASHSNSDDARRYRDAKEFAAAQKKDPLLRFEQWLLKEQGCTQGELDAIREDVRIDVEDAANAAEALPFPDKASVSRHLFVENDPVGVSLYEEPNSQGEKIVIIDAINNALREEMNKDRGIIVFGQDIAHNKGGVFGATRGLTEEFGVERCFNTPLAESTIIGVACGMAMYPGFRPVAEIQFADYMWTGINQLFNEVASIHYRSNGQWRQPLVIRMPYGGYIQGGPYHSQSVEGFLAHCPGLKIVIPSNAADAKGLLKMAIHDPNPVIFLEHKGLYRQQQFSARPEPSEEYLLPLGQAKVVREGSDITFVGYGMMILMAAAVADKLSYHDVSVEVIDLRTIVPLDIATILESVKKTGKLLVAHEGARNCGFGAEVAARISEEAFEYLDAPVQRVCGLDAHIPYSKPLENAVLPQQEDIENAINHLHRY</sequence>
<dbReference type="InterPro" id="IPR005475">
    <property type="entry name" value="Transketolase-like_Pyr-bd"/>
</dbReference>
<dbReference type="Proteomes" id="UP000722121">
    <property type="component" value="Unassembled WGS sequence"/>
</dbReference>
<dbReference type="PANTHER" id="PTHR42980:SF1">
    <property type="entry name" value="2-OXOISOVALERATE DEHYDROGENASE SUBUNIT BETA, MITOCHONDRIAL"/>
    <property type="match status" value="1"/>
</dbReference>
<accession>A0ABS3AQN1</accession>
<dbReference type="CDD" id="cd07036">
    <property type="entry name" value="TPP_PYR_E1-PDHc-beta_like"/>
    <property type="match status" value="1"/>
</dbReference>
<feature type="domain" description="Transketolase-like pyrimidine-binding" evidence="6">
    <location>
        <begin position="356"/>
        <end position="533"/>
    </location>
</feature>
<dbReference type="Gene3D" id="3.40.50.920">
    <property type="match status" value="1"/>
</dbReference>
<evidence type="ECO:0000313" key="7">
    <source>
        <dbReference type="EMBL" id="MBN4067026.1"/>
    </source>
</evidence>
<evidence type="ECO:0000256" key="2">
    <source>
        <dbReference type="ARBA" id="ARBA00003906"/>
    </source>
</evidence>
<evidence type="ECO:0000259" key="6">
    <source>
        <dbReference type="SMART" id="SM00861"/>
    </source>
</evidence>
<dbReference type="SMART" id="SM00861">
    <property type="entry name" value="Transket_pyr"/>
    <property type="match status" value="1"/>
</dbReference>
<dbReference type="Pfam" id="PF02780">
    <property type="entry name" value="Transketolase_C"/>
    <property type="match status" value="1"/>
</dbReference>
<evidence type="ECO:0000256" key="3">
    <source>
        <dbReference type="ARBA" id="ARBA00012277"/>
    </source>
</evidence>
<dbReference type="CDD" id="cd02000">
    <property type="entry name" value="TPP_E1_PDC_ADC_BCADC"/>
    <property type="match status" value="1"/>
</dbReference>
<dbReference type="InterPro" id="IPR033248">
    <property type="entry name" value="Transketolase_C"/>
</dbReference>
<dbReference type="EC" id="1.2.4.4" evidence="3"/>
<keyword evidence="5" id="KW-0786">Thiamine pyrophosphate</keyword>
<keyword evidence="4" id="KW-0560">Oxidoreductase</keyword>
<dbReference type="SUPFAM" id="SSF52518">
    <property type="entry name" value="Thiamin diphosphate-binding fold (THDP-binding)"/>
    <property type="match status" value="2"/>
</dbReference>
<gene>
    <name evidence="7" type="ORF">JYU14_02980</name>
</gene>
<evidence type="ECO:0000256" key="1">
    <source>
        <dbReference type="ARBA" id="ARBA00001964"/>
    </source>
</evidence>
<proteinExistence type="predicted"/>
<dbReference type="SUPFAM" id="SSF52922">
    <property type="entry name" value="TK C-terminal domain-like"/>
    <property type="match status" value="1"/>
</dbReference>
<evidence type="ECO:0000256" key="4">
    <source>
        <dbReference type="ARBA" id="ARBA00023002"/>
    </source>
</evidence>
<dbReference type="Pfam" id="PF00676">
    <property type="entry name" value="E1_dh"/>
    <property type="match status" value="1"/>
</dbReference>
<dbReference type="InterPro" id="IPR029061">
    <property type="entry name" value="THDP-binding"/>
</dbReference>
<name>A0ABS3AQN1_9BACT</name>
<evidence type="ECO:0000313" key="8">
    <source>
        <dbReference type="Proteomes" id="UP000722121"/>
    </source>
</evidence>
<evidence type="ECO:0000256" key="5">
    <source>
        <dbReference type="ARBA" id="ARBA00023052"/>
    </source>
</evidence>
<protein>
    <recommendedName>
        <fullName evidence="3">3-methyl-2-oxobutanoate dehydrogenase (2-methylpropanoyl-transferring)</fullName>
        <ecNumber evidence="3">1.2.4.4</ecNumber>
    </recommendedName>
</protein>
<dbReference type="InterPro" id="IPR001017">
    <property type="entry name" value="DH_E1"/>
</dbReference>
<comment type="function">
    <text evidence="2">E1 component of the 2-oxoglutarate dehydrogenase (OGDH) complex which catalyzes the decarboxylation of 2-oxoglutarate, the first step in the conversion of 2-oxoglutarate to succinyl-CoA and CO(2).</text>
</comment>
<keyword evidence="8" id="KW-1185">Reference proteome</keyword>
<dbReference type="Pfam" id="PF02779">
    <property type="entry name" value="Transket_pyr"/>
    <property type="match status" value="1"/>
</dbReference>
<comment type="cofactor">
    <cofactor evidence="1">
        <name>thiamine diphosphate</name>
        <dbReference type="ChEBI" id="CHEBI:58937"/>
    </cofactor>
</comment>